<name>A0A9P9WGT9_9PEZI</name>
<dbReference type="InterPro" id="IPR010730">
    <property type="entry name" value="HET"/>
</dbReference>
<feature type="domain" description="Heterokaryon incompatibility" evidence="1">
    <location>
        <begin position="254"/>
        <end position="411"/>
    </location>
</feature>
<proteinExistence type="predicted"/>
<organism evidence="2 3">
    <name type="scientific">Neoarthrinium moseri</name>
    <dbReference type="NCBI Taxonomy" id="1658444"/>
    <lineage>
        <taxon>Eukaryota</taxon>
        <taxon>Fungi</taxon>
        <taxon>Dikarya</taxon>
        <taxon>Ascomycota</taxon>
        <taxon>Pezizomycotina</taxon>
        <taxon>Sordariomycetes</taxon>
        <taxon>Xylariomycetidae</taxon>
        <taxon>Amphisphaeriales</taxon>
        <taxon>Apiosporaceae</taxon>
        <taxon>Neoarthrinium</taxon>
    </lineage>
</organism>
<reference evidence="2" key="1">
    <citation type="submission" date="2021-03" db="EMBL/GenBank/DDBJ databases">
        <title>Revisited historic fungal species revealed as producer of novel bioactive compounds through whole genome sequencing and comparative genomics.</title>
        <authorList>
            <person name="Vignolle G.A."/>
            <person name="Hochenegger N."/>
            <person name="Mach R.L."/>
            <person name="Mach-Aigner A.R."/>
            <person name="Javad Rahimi M."/>
            <person name="Salim K.A."/>
            <person name="Chan C.M."/>
            <person name="Lim L.B.L."/>
            <person name="Cai F."/>
            <person name="Druzhinina I.S."/>
            <person name="U'Ren J.M."/>
            <person name="Derntl C."/>
        </authorList>
    </citation>
    <scope>NUCLEOTIDE SEQUENCE</scope>
    <source>
        <strain evidence="2">TUCIM 5799</strain>
    </source>
</reference>
<dbReference type="AlphaFoldDB" id="A0A9P9WGT9"/>
<dbReference type="Pfam" id="PF06985">
    <property type="entry name" value="HET"/>
    <property type="match status" value="1"/>
</dbReference>
<gene>
    <name evidence="2" type="ORF">JX265_009181</name>
</gene>
<accession>A0A9P9WGT9</accession>
<evidence type="ECO:0000313" key="2">
    <source>
        <dbReference type="EMBL" id="KAI1862467.1"/>
    </source>
</evidence>
<dbReference type="Proteomes" id="UP000829685">
    <property type="component" value="Unassembled WGS sequence"/>
</dbReference>
<dbReference type="PANTHER" id="PTHR33112:SF12">
    <property type="entry name" value="HETEROKARYON INCOMPATIBILITY DOMAIN-CONTAINING PROTEIN"/>
    <property type="match status" value="1"/>
</dbReference>
<protein>
    <recommendedName>
        <fullName evidence="1">Heterokaryon incompatibility domain-containing protein</fullName>
    </recommendedName>
</protein>
<dbReference type="PANTHER" id="PTHR33112">
    <property type="entry name" value="DOMAIN PROTEIN, PUTATIVE-RELATED"/>
    <property type="match status" value="1"/>
</dbReference>
<keyword evidence="3" id="KW-1185">Reference proteome</keyword>
<comment type="caution">
    <text evidence="2">The sequence shown here is derived from an EMBL/GenBank/DDBJ whole genome shotgun (WGS) entry which is preliminary data.</text>
</comment>
<dbReference type="EMBL" id="JAFIMR010000027">
    <property type="protein sequence ID" value="KAI1862467.1"/>
    <property type="molecule type" value="Genomic_DNA"/>
</dbReference>
<evidence type="ECO:0000259" key="1">
    <source>
        <dbReference type="Pfam" id="PF06985"/>
    </source>
</evidence>
<sequence length="805" mass="91071">MEKDDPVTGHICKTCDEVDTQCTICHNSDPRDNPKLCEHCQGWDDLTHITFCAGDVLPDVDPSVFEPPEFTQNSSPYPASGDLSQLSFRAFKTLEQARNCLICRIIVSGLRQCDSTREPTSVALWRLWPENWHSPEPSKRQHKDVDCSWTGKCLLTFCVVYPGDGEDSKPAMKPCLVELILSYSSWGHGLENVQFWDRRFLDPENIKFWLSHCQKHHGQMCDKTMFSTKLPSGFRVIDVVDECVMEPRGEIDDYVALSYEWRAATSDPRRDLMLSRKNWTALATSGALTQGRLPEVIYDAMQFCRDLGQRYLWVDRMCIFQDEDDEDGSRQVQIEGMDAIYWLATVTVVASADGVGVGLPGVSSRPRPFSVSNAGWGLSMDGPHCIGYQKPLVSDAINPSSWNTRGWTFQERWISRRHIFFGRCHTYLSCFYCIECETSLRRQDIIKAREANGEFGAFFARGVRIAKGSEEQARWDPLGQYLEAVNEYTGRSLGQASDVLNAFIGVNKFLITKLQTRSLFGLPAKYLFRSLLWTRRGPPPANLQGHIPTGVPSWSWAAGLGPVEYGWWTQNFYTKVGNLVRFWYSDGQTVSEVVEATSWFDMFKDNVRDDLSHEFLMERFRTNLDLNGGTYAPASAMWHHCSHSPWESLRHHEVSEIAIDIAKRAPGCLVFNTTTAYLGLRMSVTASLSTGGIIFDIVDQDGNAIGNVMPEFRPGDHKLSTIHHPSSRYHIIVLGACNRGKDSGQDWEPEVVHESQEAYRVRNACGLYVMVVDRNGHFSSRLGIGVVAPVGWTRVKPVWETIFLV</sequence>
<evidence type="ECO:0000313" key="3">
    <source>
        <dbReference type="Proteomes" id="UP000829685"/>
    </source>
</evidence>